<dbReference type="EMBL" id="CP136051">
    <property type="protein sequence ID" value="WOK08974.1"/>
    <property type="molecule type" value="Genomic_DNA"/>
</dbReference>
<dbReference type="NCBIfam" id="NF004320">
    <property type="entry name" value="PRK05715.1-2"/>
    <property type="match status" value="1"/>
</dbReference>
<keyword evidence="6 7" id="KW-0472">Membrane</keyword>
<dbReference type="InterPro" id="IPR039428">
    <property type="entry name" value="NUOK/Mnh_C1-like"/>
</dbReference>
<feature type="transmembrane region" description="Helical" evidence="7">
    <location>
        <begin position="12"/>
        <end position="30"/>
    </location>
</feature>
<keyword evidence="3 7" id="KW-0813">Transport</keyword>
<protein>
    <recommendedName>
        <fullName evidence="7">NADH-quinone oxidoreductase subunit K</fullName>
        <ecNumber evidence="7">7.1.1.-</ecNumber>
    </recommendedName>
    <alternativeName>
        <fullName evidence="7">NADH dehydrogenase I subunit K</fullName>
    </alternativeName>
    <alternativeName>
        <fullName evidence="7">NDH-1 subunit K</fullName>
    </alternativeName>
</protein>
<dbReference type="GO" id="GO:0050136">
    <property type="term" value="F:NADH dehydrogenase (quinone) (non-electrogenic) activity"/>
    <property type="evidence" value="ECO:0007669"/>
    <property type="project" value="UniProtKB-EC"/>
</dbReference>
<dbReference type="HAMAP" id="MF_01456">
    <property type="entry name" value="NDH1_NuoK"/>
    <property type="match status" value="1"/>
</dbReference>
<evidence type="ECO:0000313" key="8">
    <source>
        <dbReference type="EMBL" id="WOK08974.1"/>
    </source>
</evidence>
<comment type="subcellular location">
    <subcellularLocation>
        <location evidence="7">Cell membrane</location>
        <topology evidence="7">Multi-pass membrane protein</topology>
    </subcellularLocation>
    <subcellularLocation>
        <location evidence="1">Membrane</location>
        <topology evidence="1">Multi-pass membrane protein</topology>
    </subcellularLocation>
</comment>
<evidence type="ECO:0000256" key="3">
    <source>
        <dbReference type="ARBA" id="ARBA00022448"/>
    </source>
</evidence>
<keyword evidence="5 7" id="KW-1133">Transmembrane helix</keyword>
<dbReference type="Pfam" id="PF00420">
    <property type="entry name" value="Oxidored_q2"/>
    <property type="match status" value="1"/>
</dbReference>
<dbReference type="Gene3D" id="1.10.287.3510">
    <property type="match status" value="1"/>
</dbReference>
<dbReference type="NCBIfam" id="NF004323">
    <property type="entry name" value="PRK05715.1-5"/>
    <property type="match status" value="1"/>
</dbReference>
<evidence type="ECO:0000256" key="2">
    <source>
        <dbReference type="ARBA" id="ARBA00010519"/>
    </source>
</evidence>
<feature type="transmembrane region" description="Helical" evidence="7">
    <location>
        <begin position="65"/>
        <end position="88"/>
    </location>
</feature>
<reference evidence="8 9" key="1">
    <citation type="journal article" date="2023" name="Microbiol. Resour. Announc.">
        <title>Complete Genome Sequence of Imperialibacter roseus strain P4T.</title>
        <authorList>
            <person name="Tizabi D.R."/>
            <person name="Bachvaroff T."/>
            <person name="Hill R.T."/>
        </authorList>
    </citation>
    <scope>NUCLEOTIDE SEQUENCE [LARGE SCALE GENOMIC DNA]</scope>
    <source>
        <strain evidence="8 9">P4T</strain>
    </source>
</reference>
<comment type="function">
    <text evidence="7">NDH-1 shuttles electrons from NADH, via FMN and iron-sulfur (Fe-S) centers, to quinones in the respiratory chain. The immediate electron acceptor for the enzyme in this species is believed to be a menaquinone. Couples the redox reaction to proton translocation (for every two electrons transferred, four hydrogen ions are translocated across the cytoplasmic membrane), and thus conserves the redox energy in a proton gradient.</text>
</comment>
<dbReference type="RefSeq" id="WP_317491601.1">
    <property type="nucleotide sequence ID" value="NZ_CP136051.1"/>
</dbReference>
<evidence type="ECO:0000256" key="5">
    <source>
        <dbReference type="ARBA" id="ARBA00022989"/>
    </source>
</evidence>
<dbReference type="InterPro" id="IPR001133">
    <property type="entry name" value="NADH_UbQ_OxRdtase_chain4L/K"/>
</dbReference>
<feature type="transmembrane region" description="Helical" evidence="7">
    <location>
        <begin position="42"/>
        <end position="59"/>
    </location>
</feature>
<proteinExistence type="inferred from homology"/>
<keyword evidence="4 7" id="KW-0812">Transmembrane</keyword>
<gene>
    <name evidence="7 8" type="primary">nuoK</name>
    <name evidence="8" type="ORF">RT717_10045</name>
</gene>
<evidence type="ECO:0000256" key="4">
    <source>
        <dbReference type="ARBA" id="ARBA00022692"/>
    </source>
</evidence>
<evidence type="ECO:0000256" key="1">
    <source>
        <dbReference type="ARBA" id="ARBA00004141"/>
    </source>
</evidence>
<dbReference type="Proteomes" id="UP001302349">
    <property type="component" value="Chromosome"/>
</dbReference>
<evidence type="ECO:0000256" key="6">
    <source>
        <dbReference type="ARBA" id="ARBA00023136"/>
    </source>
</evidence>
<comment type="catalytic activity">
    <reaction evidence="7">
        <text>a quinone + NADH + 5 H(+)(in) = a quinol + NAD(+) + 4 H(+)(out)</text>
        <dbReference type="Rhea" id="RHEA:57888"/>
        <dbReference type="ChEBI" id="CHEBI:15378"/>
        <dbReference type="ChEBI" id="CHEBI:24646"/>
        <dbReference type="ChEBI" id="CHEBI:57540"/>
        <dbReference type="ChEBI" id="CHEBI:57945"/>
        <dbReference type="ChEBI" id="CHEBI:132124"/>
    </reaction>
</comment>
<keyword evidence="7" id="KW-1278">Translocase</keyword>
<name>A0ABZ0IVG1_9BACT</name>
<comment type="similarity">
    <text evidence="2 7">Belongs to the complex I subunit 4L family.</text>
</comment>
<keyword evidence="7" id="KW-0520">NAD</keyword>
<comment type="subunit">
    <text evidence="7">NDH-1 is composed of 14 different subunits. Subunits NuoA, H, J, K, L, M, N constitute the membrane sector of the complex.</text>
</comment>
<evidence type="ECO:0000313" key="9">
    <source>
        <dbReference type="Proteomes" id="UP001302349"/>
    </source>
</evidence>
<keyword evidence="9" id="KW-1185">Reference proteome</keyword>
<dbReference type="EC" id="7.1.1.-" evidence="7"/>
<organism evidence="8 9">
    <name type="scientific">Imperialibacter roseus</name>
    <dbReference type="NCBI Taxonomy" id="1324217"/>
    <lineage>
        <taxon>Bacteria</taxon>
        <taxon>Pseudomonadati</taxon>
        <taxon>Bacteroidota</taxon>
        <taxon>Cytophagia</taxon>
        <taxon>Cytophagales</taxon>
        <taxon>Flammeovirgaceae</taxon>
        <taxon>Imperialibacter</taxon>
    </lineage>
</organism>
<sequence>MNLQSEIPLQYMLVLSTLVFFIGLAGVIMRRNLITMLMGVELMLNAVNINFVAFNHYLYPNRLEGHFFSLIVMAIAAAEAAVAIALIINIYRKFATVNVDDVDELKY</sequence>
<dbReference type="NCBIfam" id="NF004321">
    <property type="entry name" value="PRK05715.1-3"/>
    <property type="match status" value="1"/>
</dbReference>
<evidence type="ECO:0000256" key="7">
    <source>
        <dbReference type="HAMAP-Rule" id="MF_01456"/>
    </source>
</evidence>
<accession>A0ABZ0IVG1</accession>
<keyword evidence="8" id="KW-0560">Oxidoreductase</keyword>
<keyword evidence="7" id="KW-0874">Quinone</keyword>
<dbReference type="PANTHER" id="PTHR11434:SF16">
    <property type="entry name" value="NADH-UBIQUINONE OXIDOREDUCTASE CHAIN 4L"/>
    <property type="match status" value="1"/>
</dbReference>
<dbReference type="PANTHER" id="PTHR11434">
    <property type="entry name" value="NADH-UBIQUINONE OXIDOREDUCTASE SUBUNIT ND4L"/>
    <property type="match status" value="1"/>
</dbReference>
<keyword evidence="7" id="KW-1003">Cell membrane</keyword>